<dbReference type="GO" id="GO:0016788">
    <property type="term" value="F:hydrolase activity, acting on ester bonds"/>
    <property type="evidence" value="ECO:0007669"/>
    <property type="project" value="TreeGrafter"/>
</dbReference>
<keyword evidence="3" id="KW-0732">Signal</keyword>
<dbReference type="PANTHER" id="PTHR40841:SF2">
    <property type="entry name" value="SIDEROPHORE-DEGRADING ESTERASE (EUROFUNG)"/>
    <property type="match status" value="1"/>
</dbReference>
<comment type="similarity">
    <text evidence="1">Belongs to the esterase D family.</text>
</comment>
<keyword evidence="5" id="KW-1185">Reference proteome</keyword>
<evidence type="ECO:0000313" key="4">
    <source>
        <dbReference type="EMBL" id="MBA1372752.1"/>
    </source>
</evidence>
<evidence type="ECO:0000256" key="1">
    <source>
        <dbReference type="ARBA" id="ARBA00005622"/>
    </source>
</evidence>
<keyword evidence="2 4" id="KW-0378">Hydrolase</keyword>
<dbReference type="Pfam" id="PF00756">
    <property type="entry name" value="Esterase"/>
    <property type="match status" value="1"/>
</dbReference>
<evidence type="ECO:0000313" key="5">
    <source>
        <dbReference type="Proteomes" id="UP000589292"/>
    </source>
</evidence>
<reference evidence="4 5" key="1">
    <citation type="journal article" date="1994" name="Int. J. Syst. Bacteriol.">
        <title>Phylogenetic positions of novel aerobic, bacteriochlorophyll a-containing bacteria and description of Roseococcus thiosulfatophilus gen. nov., sp. nov., Erythromicrobium ramosum gen. nov., sp. nov., and Erythrobacter litoralis sp. nov.</title>
        <authorList>
            <person name="Yurkov V."/>
            <person name="Stackebrandt E."/>
            <person name="Holmes A."/>
            <person name="Fuerst J.A."/>
            <person name="Hugenholtz P."/>
            <person name="Golecki J."/>
            <person name="Gad'on N."/>
            <person name="Gorlenko V.M."/>
            <person name="Kompantseva E.I."/>
            <person name="Drews G."/>
        </authorList>
    </citation>
    <scope>NUCLEOTIDE SEQUENCE [LARGE SCALE GENOMIC DNA]</scope>
    <source>
        <strain evidence="4 5">KR-99</strain>
    </source>
</reference>
<dbReference type="InterPro" id="IPR052558">
    <property type="entry name" value="Siderophore_Hydrolase_D"/>
</dbReference>
<dbReference type="Gene3D" id="3.40.50.1820">
    <property type="entry name" value="alpha/beta hydrolase"/>
    <property type="match status" value="1"/>
</dbReference>
<gene>
    <name evidence="4" type="ORF">FG486_00225</name>
</gene>
<dbReference type="SUPFAM" id="SSF53474">
    <property type="entry name" value="alpha/beta-Hydrolases"/>
    <property type="match status" value="1"/>
</dbReference>
<comment type="caution">
    <text evidence="4">The sequence shown here is derived from an EMBL/GenBank/DDBJ whole genome shotgun (WGS) entry which is preliminary data.</text>
</comment>
<feature type="chain" id="PRO_5030785800" evidence="3">
    <location>
        <begin position="22"/>
        <end position="288"/>
    </location>
</feature>
<evidence type="ECO:0000256" key="2">
    <source>
        <dbReference type="ARBA" id="ARBA00022801"/>
    </source>
</evidence>
<proteinExistence type="inferred from homology"/>
<organism evidence="4 5">
    <name type="scientific">Sphingomonas ursincola</name>
    <dbReference type="NCBI Taxonomy" id="56361"/>
    <lineage>
        <taxon>Bacteria</taxon>
        <taxon>Pseudomonadati</taxon>
        <taxon>Pseudomonadota</taxon>
        <taxon>Alphaproteobacteria</taxon>
        <taxon>Sphingomonadales</taxon>
        <taxon>Sphingomonadaceae</taxon>
        <taxon>Sphingomonas</taxon>
    </lineage>
</organism>
<dbReference type="PANTHER" id="PTHR40841">
    <property type="entry name" value="SIDEROPHORE TRIACETYLFUSARININE C ESTERASE"/>
    <property type="match status" value="1"/>
</dbReference>
<dbReference type="RefSeq" id="WP_181266002.1">
    <property type="nucleotide sequence ID" value="NZ_BAAAGB010000002.1"/>
</dbReference>
<dbReference type="AlphaFoldDB" id="A0A7V8RA83"/>
<dbReference type="InterPro" id="IPR000801">
    <property type="entry name" value="Esterase-like"/>
</dbReference>
<protein>
    <submittedName>
        <fullName evidence="4">Alpha/beta hydrolase</fullName>
    </submittedName>
</protein>
<feature type="signal peptide" evidence="3">
    <location>
        <begin position="1"/>
        <end position="21"/>
    </location>
</feature>
<dbReference type="PROSITE" id="PS51257">
    <property type="entry name" value="PROKAR_LIPOPROTEIN"/>
    <property type="match status" value="1"/>
</dbReference>
<sequence length="288" mass="31359">MIRPLATLIGIALACAAPVAAQPVPISIGETHTIASKPLGQDRVVNVYLPADYATSGKSYPVLYLIDGGLDQDFLHVTGTTALGALWARSQPVIVIGIATQDRRRELTGLTQDPELLKRYPTAGHSAEFRAFIRDEVMPMVASRYRTNGESGVIGESLAGLFIVETFLAEPDLFDHYAAISPSLWWDRARLVQAAAGLLKTPMLKPHRLYLTIADEGGEMQAATDNLVKALAANPREGRTWCYAPHQQLTHATIYHSVAPEALQYLFPTPVEQDPQSGFDIACQSPRS</sequence>
<dbReference type="Proteomes" id="UP000589292">
    <property type="component" value="Unassembled WGS sequence"/>
</dbReference>
<dbReference type="EMBL" id="VDES01000001">
    <property type="protein sequence ID" value="MBA1372752.1"/>
    <property type="molecule type" value="Genomic_DNA"/>
</dbReference>
<accession>A0A7V8RA83</accession>
<dbReference type="InterPro" id="IPR029058">
    <property type="entry name" value="AB_hydrolase_fold"/>
</dbReference>
<name>A0A7V8RA83_9SPHN</name>
<evidence type="ECO:0000256" key="3">
    <source>
        <dbReference type="SAM" id="SignalP"/>
    </source>
</evidence>